<accession>V2XRP3</accession>
<dbReference type="Proteomes" id="UP000017559">
    <property type="component" value="Unassembled WGS sequence"/>
</dbReference>
<evidence type="ECO:0000313" key="3">
    <source>
        <dbReference type="Proteomes" id="UP000017559"/>
    </source>
</evidence>
<name>V2XRP3_MONRO</name>
<proteinExistence type="predicted"/>
<evidence type="ECO:0000256" key="1">
    <source>
        <dbReference type="SAM" id="MobiDB-lite"/>
    </source>
</evidence>
<gene>
    <name evidence="2" type="ORF">Moror_3499</name>
</gene>
<keyword evidence="3" id="KW-1185">Reference proteome</keyword>
<dbReference type="OrthoDB" id="2857391at2759"/>
<comment type="caution">
    <text evidence="2">The sequence shown here is derived from an EMBL/GenBank/DDBJ whole genome shotgun (WGS) entry which is preliminary data.</text>
</comment>
<protein>
    <submittedName>
        <fullName evidence="2">Uncharacterized protein</fullName>
    </submittedName>
</protein>
<sequence>MANPSSQGGSSDSDNNNVPTITFTPFTIPGGELTNADAQKCIAELQSWIDILCTQDKKGQYGQKKQADIDSRFNHDTVVLLGKKYSVMIAPWVDCHIFSQWPDANSPCPDASKQFDTDANFLKGAVIEFHKYLGSPELCKLAVEYPAFKNAFQKQTNAKHAHTSPRALSPQSFIQTSKKIQATSSRTNISQELFEIFFLKICHCTVQPLKPLHHALVFSEMFKRSICLVLHSQP</sequence>
<dbReference type="HOGENOM" id="CLU_1185288_0_0_1"/>
<reference evidence="2 3" key="1">
    <citation type="journal article" date="2014" name="BMC Genomics">
        <title>Genome and secretome analysis of the hemibiotrophic fungal pathogen, Moniliophthora roreri, which causes frosty pod rot disease of cacao: mechanisms of the biotrophic and necrotrophic phases.</title>
        <authorList>
            <person name="Meinhardt L.W."/>
            <person name="Costa G.G.L."/>
            <person name="Thomazella D.P.T."/>
            <person name="Teixeira P.J.P.L."/>
            <person name="Carazzolle M.F."/>
            <person name="Schuster S.C."/>
            <person name="Carlson J.E."/>
            <person name="Guiltinan M.J."/>
            <person name="Mieczkowski P."/>
            <person name="Farmer A."/>
            <person name="Ramaraj T."/>
            <person name="Crozier J."/>
            <person name="Davis R.E."/>
            <person name="Shao J."/>
            <person name="Melnick R.L."/>
            <person name="Pereira G.A.G."/>
            <person name="Bailey B.A."/>
        </authorList>
    </citation>
    <scope>NUCLEOTIDE SEQUENCE [LARGE SCALE GENOMIC DNA]</scope>
    <source>
        <strain evidence="2 3">MCA 2997</strain>
    </source>
</reference>
<dbReference type="AlphaFoldDB" id="V2XRP3"/>
<dbReference type="KEGG" id="mrr:Moror_3499"/>
<evidence type="ECO:0000313" key="2">
    <source>
        <dbReference type="EMBL" id="ESK82109.1"/>
    </source>
</evidence>
<dbReference type="EMBL" id="AWSO01002072">
    <property type="protein sequence ID" value="ESK82109.1"/>
    <property type="molecule type" value="Genomic_DNA"/>
</dbReference>
<feature type="region of interest" description="Disordered" evidence="1">
    <location>
        <begin position="1"/>
        <end position="21"/>
    </location>
</feature>
<organism evidence="2 3">
    <name type="scientific">Moniliophthora roreri (strain MCA 2997)</name>
    <name type="common">Cocoa frosty pod rot fungus</name>
    <name type="synonym">Crinipellis roreri</name>
    <dbReference type="NCBI Taxonomy" id="1381753"/>
    <lineage>
        <taxon>Eukaryota</taxon>
        <taxon>Fungi</taxon>
        <taxon>Dikarya</taxon>
        <taxon>Basidiomycota</taxon>
        <taxon>Agaricomycotina</taxon>
        <taxon>Agaricomycetes</taxon>
        <taxon>Agaricomycetidae</taxon>
        <taxon>Agaricales</taxon>
        <taxon>Marasmiineae</taxon>
        <taxon>Marasmiaceae</taxon>
        <taxon>Moniliophthora</taxon>
    </lineage>
</organism>